<dbReference type="EMBL" id="BTSX01000005">
    <property type="protein sequence ID" value="GMS98402.1"/>
    <property type="molecule type" value="Genomic_DNA"/>
</dbReference>
<dbReference type="AlphaFoldDB" id="A0AAV5TWE2"/>
<dbReference type="Proteomes" id="UP001432027">
    <property type="component" value="Unassembled WGS sequence"/>
</dbReference>
<keyword evidence="2" id="KW-1185">Reference proteome</keyword>
<reference evidence="1" key="1">
    <citation type="submission" date="2023-10" db="EMBL/GenBank/DDBJ databases">
        <title>Genome assembly of Pristionchus species.</title>
        <authorList>
            <person name="Yoshida K."/>
            <person name="Sommer R.J."/>
        </authorList>
    </citation>
    <scope>NUCLEOTIDE SEQUENCE</scope>
    <source>
        <strain evidence="1">RS0144</strain>
    </source>
</reference>
<sequence>MERGRCQYPDQRSWQIRWEELDGEERTKKSEWRMDDALLIELVKRGHSMRYVPVDVASPDTIVTILKIIASLEHRQYLKVDVSPAVLDGFLGILGLRRTGGGYATDRVVEGVRNVFDLSAPYHGNNMEHVLRYEGARVHLCRMFLSQFLVCPSTIHISNHNLNTE</sequence>
<accession>A0AAV5TWE2</accession>
<organism evidence="1 2">
    <name type="scientific">Pristionchus entomophagus</name>
    <dbReference type="NCBI Taxonomy" id="358040"/>
    <lineage>
        <taxon>Eukaryota</taxon>
        <taxon>Metazoa</taxon>
        <taxon>Ecdysozoa</taxon>
        <taxon>Nematoda</taxon>
        <taxon>Chromadorea</taxon>
        <taxon>Rhabditida</taxon>
        <taxon>Rhabditina</taxon>
        <taxon>Diplogasteromorpha</taxon>
        <taxon>Diplogasteroidea</taxon>
        <taxon>Neodiplogasteridae</taxon>
        <taxon>Pristionchus</taxon>
    </lineage>
</organism>
<gene>
    <name evidence="1" type="ORF">PENTCL1PPCAC_20577</name>
</gene>
<proteinExistence type="predicted"/>
<evidence type="ECO:0000313" key="1">
    <source>
        <dbReference type="EMBL" id="GMS98402.1"/>
    </source>
</evidence>
<evidence type="ECO:0000313" key="2">
    <source>
        <dbReference type="Proteomes" id="UP001432027"/>
    </source>
</evidence>
<comment type="caution">
    <text evidence="1">The sequence shown here is derived from an EMBL/GenBank/DDBJ whole genome shotgun (WGS) entry which is preliminary data.</text>
</comment>
<protein>
    <submittedName>
        <fullName evidence="1">Uncharacterized protein</fullName>
    </submittedName>
</protein>
<name>A0AAV5TWE2_9BILA</name>